<evidence type="ECO:0000256" key="13">
    <source>
        <dbReference type="NCBIfam" id="TIGR03499"/>
    </source>
</evidence>
<keyword evidence="7" id="KW-1005">Bacterial flagellum biogenesis</keyword>
<comment type="subcellular location">
    <subcellularLocation>
        <location evidence="1">Cell membrane</location>
        <topology evidence="1">Peripheral membrane protein</topology>
        <orientation evidence="1">Cytoplasmic side</orientation>
    </subcellularLocation>
</comment>
<organism evidence="16 17">
    <name type="scientific">Pseudidiomarina gelatinasegens</name>
    <dbReference type="NCBI Taxonomy" id="2487740"/>
    <lineage>
        <taxon>Bacteria</taxon>
        <taxon>Pseudomonadati</taxon>
        <taxon>Pseudomonadota</taxon>
        <taxon>Gammaproteobacteria</taxon>
        <taxon>Alteromonadales</taxon>
        <taxon>Idiomarinaceae</taxon>
        <taxon>Pseudidiomarina</taxon>
    </lineage>
</organism>
<dbReference type="Proteomes" id="UP000288789">
    <property type="component" value="Unassembled WGS sequence"/>
</dbReference>
<dbReference type="GO" id="GO:0005525">
    <property type="term" value="F:GTP binding"/>
    <property type="evidence" value="ECO:0007669"/>
    <property type="project" value="UniProtKB-UniRule"/>
</dbReference>
<comment type="caution">
    <text evidence="16">The sequence shown here is derived from an EMBL/GenBank/DDBJ whole genome shotgun (WGS) entry which is preliminary data.</text>
</comment>
<dbReference type="PANTHER" id="PTHR43134">
    <property type="entry name" value="SIGNAL RECOGNITION PARTICLE RECEPTOR SUBUNIT ALPHA"/>
    <property type="match status" value="1"/>
</dbReference>
<reference evidence="16 17" key="1">
    <citation type="submission" date="2018-12" db="EMBL/GenBank/DDBJ databases">
        <authorList>
            <person name="Li A."/>
            <person name="Zhang M."/>
            <person name="Zhu H."/>
        </authorList>
    </citation>
    <scope>NUCLEOTIDE SEQUENCE [LARGE SCALE GENOMIC DNA]</scope>
    <source>
        <strain evidence="16 17">R04H25</strain>
    </source>
</reference>
<dbReference type="GO" id="GO:0005047">
    <property type="term" value="F:signal recognition particle binding"/>
    <property type="evidence" value="ECO:0007669"/>
    <property type="project" value="TreeGrafter"/>
</dbReference>
<evidence type="ECO:0000256" key="2">
    <source>
        <dbReference type="ARBA" id="ARBA00008531"/>
    </source>
</evidence>
<evidence type="ECO:0000256" key="4">
    <source>
        <dbReference type="ARBA" id="ARBA00022448"/>
    </source>
</evidence>
<keyword evidence="16" id="KW-0969">Cilium</keyword>
<evidence type="ECO:0000256" key="3">
    <source>
        <dbReference type="ARBA" id="ARBA00014919"/>
    </source>
</evidence>
<keyword evidence="16" id="KW-0282">Flagellum</keyword>
<dbReference type="Gene3D" id="1.20.120.1380">
    <property type="entry name" value="Flagellar FlhF biosynthesis protein, N domain"/>
    <property type="match status" value="1"/>
</dbReference>
<evidence type="ECO:0000256" key="7">
    <source>
        <dbReference type="ARBA" id="ARBA00022795"/>
    </source>
</evidence>
<dbReference type="GO" id="GO:0015031">
    <property type="term" value="P:protein transport"/>
    <property type="evidence" value="ECO:0007669"/>
    <property type="project" value="UniProtKB-KW"/>
</dbReference>
<keyword evidence="11" id="KW-1006">Bacterial flagellum protein export</keyword>
<keyword evidence="16" id="KW-0966">Cell projection</keyword>
<dbReference type="SUPFAM" id="SSF52540">
    <property type="entry name" value="P-loop containing nucleoside triphosphate hydrolases"/>
    <property type="match status" value="1"/>
</dbReference>
<evidence type="ECO:0000256" key="6">
    <source>
        <dbReference type="ARBA" id="ARBA00022741"/>
    </source>
</evidence>
<keyword evidence="17" id="KW-1185">Reference proteome</keyword>
<keyword evidence="5" id="KW-1003">Cell membrane</keyword>
<dbReference type="GO" id="GO:0005886">
    <property type="term" value="C:plasma membrane"/>
    <property type="evidence" value="ECO:0007669"/>
    <property type="project" value="UniProtKB-SubCell"/>
</dbReference>
<dbReference type="InterPro" id="IPR003593">
    <property type="entry name" value="AAA+_ATPase"/>
</dbReference>
<dbReference type="EMBL" id="RSFE01000005">
    <property type="protein sequence ID" value="RWU09585.1"/>
    <property type="molecule type" value="Genomic_DNA"/>
</dbReference>
<evidence type="ECO:0000259" key="14">
    <source>
        <dbReference type="SMART" id="SM00382"/>
    </source>
</evidence>
<dbReference type="InterPro" id="IPR000897">
    <property type="entry name" value="SRP54_GTPase_dom"/>
</dbReference>
<protein>
    <recommendedName>
        <fullName evidence="3 13">Flagellar biosynthesis protein FlhF</fullName>
    </recommendedName>
</protein>
<evidence type="ECO:0000256" key="1">
    <source>
        <dbReference type="ARBA" id="ARBA00004413"/>
    </source>
</evidence>
<dbReference type="PANTHER" id="PTHR43134:SF3">
    <property type="entry name" value="FLAGELLAR BIOSYNTHESIS PROTEIN FLHF"/>
    <property type="match status" value="1"/>
</dbReference>
<dbReference type="CDD" id="cd17873">
    <property type="entry name" value="FlhF"/>
    <property type="match status" value="1"/>
</dbReference>
<dbReference type="InterPro" id="IPR020006">
    <property type="entry name" value="FlhF"/>
</dbReference>
<evidence type="ECO:0000256" key="11">
    <source>
        <dbReference type="ARBA" id="ARBA00023225"/>
    </source>
</evidence>
<dbReference type="OrthoDB" id="9778554at2"/>
<evidence type="ECO:0000259" key="15">
    <source>
        <dbReference type="SMART" id="SM00962"/>
    </source>
</evidence>
<dbReference type="NCBIfam" id="TIGR03499">
    <property type="entry name" value="FlhF"/>
    <property type="match status" value="1"/>
</dbReference>
<evidence type="ECO:0000313" key="17">
    <source>
        <dbReference type="Proteomes" id="UP000288789"/>
    </source>
</evidence>
<gene>
    <name evidence="16" type="primary">flhF</name>
    <name evidence="16" type="ORF">EGC76_08135</name>
</gene>
<dbReference type="GO" id="GO:0003924">
    <property type="term" value="F:GTPase activity"/>
    <property type="evidence" value="ECO:0007669"/>
    <property type="project" value="UniProtKB-UniRule"/>
</dbReference>
<dbReference type="InterPro" id="IPR027417">
    <property type="entry name" value="P-loop_NTPase"/>
</dbReference>
<evidence type="ECO:0000256" key="10">
    <source>
        <dbReference type="ARBA" id="ARBA00023136"/>
    </source>
</evidence>
<dbReference type="FunFam" id="3.40.50.300:FF:000695">
    <property type="entry name" value="Flagellar biosynthesis regulator FlhF"/>
    <property type="match status" value="1"/>
</dbReference>
<evidence type="ECO:0000256" key="5">
    <source>
        <dbReference type="ARBA" id="ARBA00022475"/>
    </source>
</evidence>
<dbReference type="GO" id="GO:0006614">
    <property type="term" value="P:SRP-dependent cotranslational protein targeting to membrane"/>
    <property type="evidence" value="ECO:0007669"/>
    <property type="project" value="UniProtKB-UniRule"/>
</dbReference>
<evidence type="ECO:0000256" key="8">
    <source>
        <dbReference type="ARBA" id="ARBA00022927"/>
    </source>
</evidence>
<keyword evidence="8" id="KW-0653">Protein transport</keyword>
<name>A0A443YZE8_9GAMM</name>
<accession>A0A443YZE8</accession>
<keyword evidence="6" id="KW-0547">Nucleotide-binding</keyword>
<proteinExistence type="inferred from homology"/>
<dbReference type="SMART" id="SM00382">
    <property type="entry name" value="AAA"/>
    <property type="match status" value="1"/>
</dbReference>
<evidence type="ECO:0000313" key="16">
    <source>
        <dbReference type="EMBL" id="RWU09585.1"/>
    </source>
</evidence>
<dbReference type="RefSeq" id="WP_128352490.1">
    <property type="nucleotide sequence ID" value="NZ_CAXBCQ010000014.1"/>
</dbReference>
<feature type="domain" description="AAA+ ATPase" evidence="14">
    <location>
        <begin position="165"/>
        <end position="313"/>
    </location>
</feature>
<comment type="function">
    <text evidence="12">Necessary for flagellar biosynthesis. May be involved in translocation of the flagellum.</text>
</comment>
<comment type="similarity">
    <text evidence="2">Belongs to the GTP-binding SRP family.</text>
</comment>
<dbReference type="Gene3D" id="3.40.50.300">
    <property type="entry name" value="P-loop containing nucleotide triphosphate hydrolases"/>
    <property type="match status" value="1"/>
</dbReference>
<keyword evidence="4" id="KW-0813">Transport</keyword>
<dbReference type="AlphaFoldDB" id="A0A443YZE8"/>
<dbReference type="SMART" id="SM00962">
    <property type="entry name" value="SRP54"/>
    <property type="match status" value="1"/>
</dbReference>
<feature type="domain" description="SRP54-type proteins GTP-binding" evidence="15">
    <location>
        <begin position="166"/>
        <end position="366"/>
    </location>
</feature>
<keyword evidence="9" id="KW-0342">GTP-binding</keyword>
<dbReference type="GO" id="GO:0044781">
    <property type="term" value="P:bacterial-type flagellum organization"/>
    <property type="evidence" value="ECO:0007669"/>
    <property type="project" value="UniProtKB-UniRule"/>
</dbReference>
<dbReference type="Pfam" id="PF00448">
    <property type="entry name" value="SRP54"/>
    <property type="match status" value="1"/>
</dbReference>
<sequence>MTIRRFNAASHKDAMRKVRDALGEDAVIVSSRKVANGAEVFAIGEADLAQLHNDEAPQTQLPQSNSDISSVAEQLLSDVQDMRALLSQQQGVKVQDDNRKRLYRQLRAGGFSDELARQLVALLPSALNHSSKNYADALKWLQQQLLARVAHQSNMQPADWELLQHRGVMALVGPTGVGKTTTTAKLAANYVMQHGNDSLLLVTTDSYRIGAQQQLAIYAELLDVEMHALADGDSLDALAEKMQGKRLVLVDTVGMSQRDQRLAQKIAALGSAEYRDATRIVLLLNAAAQQETLDEVARIYKRIAQESELAISDCILTKLDETARMGGVLDTVIRHHLHVQAVSDGQQVPEDLRVPDIEQLIADTLTFELNESMLAASEWEASGNQLEPSQVFTHGHLIQASMQKLRAQIPHFDMFSETMRTGAVPKQWQTSAFPDQLDVIRWAAPQPLQGWRHLTPHLGLNRKGLPLLPPVLQNRDMPILPDMAFAPVQLFDYLPETTLLDIFSEHQTGWLATLNVNHRMHANGRTYSVSELIKVHGIPLAKHTINYRGERRRLELTIAAAQSDKSEQIYQVIAGELHGGTGKNPVQRRYWLVDEHCTAEQVSERARMMLQTEEYARLTRLAWRGLAEQLKPQSDSAAMEQYHLGLAAALAAIAMHVEYQGAANFAGLRGDLLSLSGKRGRVQGDKLVPAILHVVKAYESLVAAGRDVEAQEVNHE</sequence>
<evidence type="ECO:0000256" key="9">
    <source>
        <dbReference type="ARBA" id="ARBA00023134"/>
    </source>
</evidence>
<evidence type="ECO:0000256" key="12">
    <source>
        <dbReference type="ARBA" id="ARBA00025337"/>
    </source>
</evidence>
<dbReference type="InterPro" id="IPR047040">
    <property type="entry name" value="FlhF__GTPase_dom"/>
</dbReference>
<keyword evidence="10" id="KW-0472">Membrane</keyword>